<keyword evidence="7" id="KW-1185">Reference proteome</keyword>
<keyword evidence="4" id="KW-0472">Membrane</keyword>
<dbReference type="InterPro" id="IPR009695">
    <property type="entry name" value="Diacylglyc_glucosyltr_N"/>
</dbReference>
<keyword evidence="3 6" id="KW-0808">Transferase</keyword>
<dbReference type="PANTHER" id="PTHR43025">
    <property type="entry name" value="MONOGALACTOSYLDIACYLGLYCEROL SYNTHASE"/>
    <property type="match status" value="1"/>
</dbReference>
<evidence type="ECO:0000256" key="3">
    <source>
        <dbReference type="ARBA" id="ARBA00022679"/>
    </source>
</evidence>
<dbReference type="GO" id="GO:0016020">
    <property type="term" value="C:membrane"/>
    <property type="evidence" value="ECO:0007669"/>
    <property type="project" value="GOC"/>
</dbReference>
<dbReference type="GO" id="GO:0016758">
    <property type="term" value="F:hexosyltransferase activity"/>
    <property type="evidence" value="ECO:0007669"/>
    <property type="project" value="InterPro"/>
</dbReference>
<comment type="caution">
    <text evidence="6">The sequence shown here is derived from an EMBL/GenBank/DDBJ whole genome shotgun (WGS) entry which is preliminary data.</text>
</comment>
<evidence type="ECO:0000256" key="1">
    <source>
        <dbReference type="ARBA" id="ARBA00006962"/>
    </source>
</evidence>
<dbReference type="Pfam" id="PF06925">
    <property type="entry name" value="MGDG_synth"/>
    <property type="match status" value="1"/>
</dbReference>
<accession>A0A1J4Q2T8</accession>
<evidence type="ECO:0000256" key="4">
    <source>
        <dbReference type="SAM" id="Phobius"/>
    </source>
</evidence>
<sequence>MGGAGRIAIISAGVGAGHDGAAAGLAERLAEHGYLVDRHDFLELLPTGTGRLLCGTYHRMLTWLPDGYQRLYAVTDRAARPGAVWRALFRAAGKRTLRALAPDTRAVVSTYPGASQVLGALRRRGKLTVPAFTYLTDFSVHALWVAPGIDSHLAVHPVPAAQAHVQGAVAATVVGPVTDARFTPATAGQRASARERFALPADAPLALLVAGSWGVGPVRRAAAEIRETGVAVPVVVCGRNESLVKELRADGIEHTFGWVDDMPRLMHACDVLVQNAGGLTSLEAFAAGLPVASYRCIPGHGRTNADALDEAGLAAWIRDPADLGPVLAELLHGPRGRAQRALGLDLHRLAPGPVTAIAARTRLYPTPDARPAVRRFTGRRRIALAAVTVAVTACLGVAAPLAHAYDETPARFTAVAHYLDGDGR</sequence>
<dbReference type="PANTHER" id="PTHR43025:SF3">
    <property type="entry name" value="MONOGALACTOSYLDIACYLGLYCEROL SYNTHASE 1, CHLOROPLASTIC"/>
    <property type="match status" value="1"/>
</dbReference>
<gene>
    <name evidence="6" type="ORF">VT52_011430</name>
</gene>
<dbReference type="Pfam" id="PF13692">
    <property type="entry name" value="Glyco_trans_1_4"/>
    <property type="match status" value="1"/>
</dbReference>
<keyword evidence="4" id="KW-1133">Transmembrane helix</keyword>
<dbReference type="InterPro" id="IPR050519">
    <property type="entry name" value="Glycosyltransf_28_UgtP"/>
</dbReference>
<feature type="transmembrane region" description="Helical" evidence="4">
    <location>
        <begin position="382"/>
        <end position="402"/>
    </location>
</feature>
<dbReference type="SUPFAM" id="SSF53756">
    <property type="entry name" value="UDP-Glycosyltransferase/glycogen phosphorylase"/>
    <property type="match status" value="1"/>
</dbReference>
<keyword evidence="4" id="KW-0812">Transmembrane</keyword>
<protein>
    <submittedName>
        <fullName evidence="6">UDP-N-acetylglucosamine--N-acetylglucosamine transferase</fullName>
    </submittedName>
</protein>
<keyword evidence="2" id="KW-0328">Glycosyltransferase</keyword>
<evidence type="ECO:0000313" key="6">
    <source>
        <dbReference type="EMBL" id="OIK27469.1"/>
    </source>
</evidence>
<proteinExistence type="inferred from homology"/>
<dbReference type="GO" id="GO:0009247">
    <property type="term" value="P:glycolipid biosynthetic process"/>
    <property type="evidence" value="ECO:0007669"/>
    <property type="project" value="InterPro"/>
</dbReference>
<organism evidence="6 7">
    <name type="scientific">Streptomyces malaysiense</name>
    <dbReference type="NCBI Taxonomy" id="1428626"/>
    <lineage>
        <taxon>Bacteria</taxon>
        <taxon>Bacillati</taxon>
        <taxon>Actinomycetota</taxon>
        <taxon>Actinomycetes</taxon>
        <taxon>Kitasatosporales</taxon>
        <taxon>Streptomycetaceae</taxon>
        <taxon>Streptomyces</taxon>
    </lineage>
</organism>
<reference evidence="6" key="1">
    <citation type="submission" date="2016-10" db="EMBL/GenBank/DDBJ databases">
        <title>Genome sequence of Streptomyces malaysiense MUSC 136.</title>
        <authorList>
            <person name="Lee L.-H."/>
            <person name="Ser H.-L."/>
        </authorList>
    </citation>
    <scope>NUCLEOTIDE SEQUENCE [LARGE SCALE GENOMIC DNA]</scope>
    <source>
        <strain evidence="6">MUSC 136</strain>
    </source>
</reference>
<dbReference type="EMBL" id="LBDA02000024">
    <property type="protein sequence ID" value="OIK27469.1"/>
    <property type="molecule type" value="Genomic_DNA"/>
</dbReference>
<name>A0A1J4Q2T8_9ACTN</name>
<feature type="domain" description="Diacylglycerol glucosyltransferase N-terminal" evidence="5">
    <location>
        <begin position="18"/>
        <end position="163"/>
    </location>
</feature>
<dbReference type="AlphaFoldDB" id="A0A1J4Q2T8"/>
<evidence type="ECO:0000259" key="5">
    <source>
        <dbReference type="Pfam" id="PF06925"/>
    </source>
</evidence>
<evidence type="ECO:0000256" key="2">
    <source>
        <dbReference type="ARBA" id="ARBA00022676"/>
    </source>
</evidence>
<dbReference type="Proteomes" id="UP000034838">
    <property type="component" value="Unassembled WGS sequence"/>
</dbReference>
<evidence type="ECO:0000313" key="7">
    <source>
        <dbReference type="Proteomes" id="UP000034838"/>
    </source>
</evidence>
<comment type="similarity">
    <text evidence="1">Belongs to the glycosyltransferase 28 family.</text>
</comment>
<dbReference type="Gene3D" id="3.40.50.2000">
    <property type="entry name" value="Glycogen Phosphorylase B"/>
    <property type="match status" value="1"/>
</dbReference>